<protein>
    <submittedName>
        <fullName evidence="2">Uncharacterized protein</fullName>
    </submittedName>
</protein>
<dbReference type="AlphaFoldDB" id="A0A350PA57"/>
<reference evidence="2 3" key="1">
    <citation type="journal article" date="2018" name="Nat. Biotechnol.">
        <title>A standardized bacterial taxonomy based on genome phylogeny substantially revises the tree of life.</title>
        <authorList>
            <person name="Parks D.H."/>
            <person name="Chuvochina M."/>
            <person name="Waite D.W."/>
            <person name="Rinke C."/>
            <person name="Skarshewski A."/>
            <person name="Chaumeil P.A."/>
            <person name="Hugenholtz P."/>
        </authorList>
    </citation>
    <scope>NUCLEOTIDE SEQUENCE [LARGE SCALE GENOMIC DNA]</scope>
    <source>
        <strain evidence="2">UBA11978</strain>
    </source>
</reference>
<dbReference type="EMBL" id="DNAN01000728">
    <property type="protein sequence ID" value="HAW78174.1"/>
    <property type="molecule type" value="Genomic_DNA"/>
</dbReference>
<evidence type="ECO:0000256" key="1">
    <source>
        <dbReference type="SAM" id="MobiDB-lite"/>
    </source>
</evidence>
<sequence>KSMFQVSPNGAVVHNHQSDPRTLQWPSHADENLLGQFKSKGYDKILSIDPIILQGKSGLASAIIIHYHEKYPKSKLEKEHREFAKKRAKLAFTGAGKSLNVVTPFVVYLVKGKWTLKPVGPRIRPLN</sequence>
<organism evidence="2 3">
    <name type="scientific">Alteromonas australica</name>
    <dbReference type="NCBI Taxonomy" id="589873"/>
    <lineage>
        <taxon>Bacteria</taxon>
        <taxon>Pseudomonadati</taxon>
        <taxon>Pseudomonadota</taxon>
        <taxon>Gammaproteobacteria</taxon>
        <taxon>Alteromonadales</taxon>
        <taxon>Alteromonadaceae</taxon>
        <taxon>Alteromonas/Salinimonas group</taxon>
        <taxon>Alteromonas</taxon>
    </lineage>
</organism>
<evidence type="ECO:0000313" key="2">
    <source>
        <dbReference type="EMBL" id="HAW78174.1"/>
    </source>
</evidence>
<comment type="caution">
    <text evidence="2">The sequence shown here is derived from an EMBL/GenBank/DDBJ whole genome shotgun (WGS) entry which is preliminary data.</text>
</comment>
<proteinExistence type="predicted"/>
<evidence type="ECO:0000313" key="3">
    <source>
        <dbReference type="Proteomes" id="UP000263517"/>
    </source>
</evidence>
<name>A0A350PA57_9ALTE</name>
<feature type="non-terminal residue" evidence="2">
    <location>
        <position position="1"/>
    </location>
</feature>
<accession>A0A350PA57</accession>
<gene>
    <name evidence="2" type="ORF">DCW74_20850</name>
</gene>
<dbReference type="Proteomes" id="UP000263517">
    <property type="component" value="Unassembled WGS sequence"/>
</dbReference>
<feature type="region of interest" description="Disordered" evidence="1">
    <location>
        <begin position="1"/>
        <end position="21"/>
    </location>
</feature>